<evidence type="ECO:0000256" key="1">
    <source>
        <dbReference type="ARBA" id="ARBA00022737"/>
    </source>
</evidence>
<sequence>MWRAAGQRLLVRRRPSLPMWGPPMKDWTPNYPLNPNWTGAMMSTKVSAPKITGRLSPKIHGNSQRKETRGSFDFDAVNGIRKRLRELLGNLPADTSSCAAERTTKIDKRDVEEVIQIWSGLKLSRHTQDEMLTLVDKLLVEVLQQGLHDADNNILSSETISYLIIAWSRSQIPDAAERSEHWLREMIRLAEMYPDRGMAPRPSLFSPVISAWEKRSLSDPEKATRHGKALWEQLEGMIEESAAGNHVLHIYSSTYYMYLSLWAKSGLPEAPMQAESVLRDMIQAGKTNPKVIPSCQAFVNVISAWEKSGSVEAPLRAYDVLELIQQEYQRRRETPTEWAKLEINDAPFNATIQSWVTAAANDDRGVSLTQAENNINRILAMMKALKIRSSPVTVWNILPLYHNDGIDHRPQKLLQLLDHGRGNAESRHNMILNLSFLKAIELCCEESRRSQYSSAAAEVAEEILLVRYLKLPRRQRRLEPNMQAFVTVLKAWKYQLANENLPVGFAQKRLEAVLKRMVEECDRIIEHKGNPLVYSFLARAWAVKSTSLEALNQVEENIVRLLDFYKGSTEFALRPSWLHDIVISVKESFPEQQSSHFCERLYRKLTDDSQQFLRLISSVSPQDAKFYHRDQEFLDSILAFLANNPSSQSGKRAEMVLLTMQDMQEKGNFPPLTFESFKKVLLCWSKSSETGAAKRAEDILSLAEELHRAGDKAMKPDFDSYLAVIDAWSKSCSPDAPEKIKNRLVGIKRRRAEGDRTFEMKDEIYASLILAYGNSGCDQSCSMAQAVFNTTPEKMRTTTVYNALIEAQGGDANKAEAILQDMHHLYTFEKMESVKPETETFNAVIQAWVRSGNPMAAWRADGIFKRMKDLTENGHLDVYPNSKTFDLVISALAQGQDVEMKIDAYLSLLRQHYASGKLDCSPTITSYTEALKVWCAKENNPHAFLRAKALLDEMHELAREGLAGVRPNRLTYEVYLKALSRSSVDARAELAKDVVEKMNEDSVEVKGDMRRLLQRCFLPTNSHESSFVLNNEDIMSC</sequence>
<reference evidence="2" key="1">
    <citation type="journal article" date="2021" name="Sci. Rep.">
        <title>Diploid genomic architecture of Nitzschia inconspicua, an elite biomass production diatom.</title>
        <authorList>
            <person name="Oliver A."/>
            <person name="Podell S."/>
            <person name="Pinowska A."/>
            <person name="Traller J.C."/>
            <person name="Smith S.R."/>
            <person name="McClure R."/>
            <person name="Beliaev A."/>
            <person name="Bohutskyi P."/>
            <person name="Hill E.A."/>
            <person name="Rabines A."/>
            <person name="Zheng H."/>
            <person name="Allen L.Z."/>
            <person name="Kuo A."/>
            <person name="Grigoriev I.V."/>
            <person name="Allen A.E."/>
            <person name="Hazlebeck D."/>
            <person name="Allen E.E."/>
        </authorList>
    </citation>
    <scope>NUCLEOTIDE SEQUENCE</scope>
    <source>
        <strain evidence="2">Hildebrandi</strain>
    </source>
</reference>
<accession>A0A9K3LIV0</accession>
<reference evidence="2" key="2">
    <citation type="submission" date="2021-04" db="EMBL/GenBank/DDBJ databases">
        <authorList>
            <person name="Podell S."/>
        </authorList>
    </citation>
    <scope>NUCLEOTIDE SEQUENCE</scope>
    <source>
        <strain evidence="2">Hildebrandi</strain>
    </source>
</reference>
<protein>
    <submittedName>
        <fullName evidence="2">PPR: pentatricopeptide repeat domain containing protein</fullName>
    </submittedName>
</protein>
<keyword evidence="3" id="KW-1185">Reference proteome</keyword>
<dbReference type="PANTHER" id="PTHR47942:SF63">
    <property type="entry name" value="PENTATRICOPEPTIDE REPEAT-CONTAINING PROTEIN"/>
    <property type="match status" value="1"/>
</dbReference>
<evidence type="ECO:0000313" key="3">
    <source>
        <dbReference type="Proteomes" id="UP000693970"/>
    </source>
</evidence>
<evidence type="ECO:0000313" key="2">
    <source>
        <dbReference type="EMBL" id="KAG7363214.1"/>
    </source>
</evidence>
<name>A0A9K3LIV0_9STRA</name>
<dbReference type="PANTHER" id="PTHR47942">
    <property type="entry name" value="TETRATRICOPEPTIDE REPEAT (TPR)-LIKE SUPERFAMILY PROTEIN-RELATED"/>
    <property type="match status" value="1"/>
</dbReference>
<gene>
    <name evidence="2" type="ORF">IV203_026574</name>
</gene>
<proteinExistence type="predicted"/>
<keyword evidence="1" id="KW-0677">Repeat</keyword>
<dbReference type="AlphaFoldDB" id="A0A9K3LIV0"/>
<dbReference type="EMBL" id="JAGRRH010000010">
    <property type="protein sequence ID" value="KAG7363214.1"/>
    <property type="molecule type" value="Genomic_DNA"/>
</dbReference>
<comment type="caution">
    <text evidence="2">The sequence shown here is derived from an EMBL/GenBank/DDBJ whole genome shotgun (WGS) entry which is preliminary data.</text>
</comment>
<dbReference type="Proteomes" id="UP000693970">
    <property type="component" value="Unassembled WGS sequence"/>
</dbReference>
<organism evidence="2 3">
    <name type="scientific">Nitzschia inconspicua</name>
    <dbReference type="NCBI Taxonomy" id="303405"/>
    <lineage>
        <taxon>Eukaryota</taxon>
        <taxon>Sar</taxon>
        <taxon>Stramenopiles</taxon>
        <taxon>Ochrophyta</taxon>
        <taxon>Bacillariophyta</taxon>
        <taxon>Bacillariophyceae</taxon>
        <taxon>Bacillariophycidae</taxon>
        <taxon>Bacillariales</taxon>
        <taxon>Bacillariaceae</taxon>
        <taxon>Nitzschia</taxon>
    </lineage>
</organism>
<dbReference type="OrthoDB" id="51332at2759"/>
<dbReference type="InterPro" id="IPR051222">
    <property type="entry name" value="PPR/CCM1_RNA-binding"/>
</dbReference>